<reference evidence="1" key="1">
    <citation type="submission" date="2022-06" db="EMBL/GenBank/DDBJ databases">
        <authorList>
            <person name="Legras J.-L."/>
            <person name="Devillers H."/>
            <person name="Grondin C."/>
        </authorList>
    </citation>
    <scope>NUCLEOTIDE SEQUENCE</scope>
    <source>
        <strain evidence="1">CLIB 1444</strain>
    </source>
</reference>
<evidence type="ECO:0000313" key="2">
    <source>
        <dbReference type="Proteomes" id="UP001152531"/>
    </source>
</evidence>
<accession>A0ACA9Y0F2</accession>
<protein>
    <submittedName>
        <fullName evidence="1">Uncharacterized protein</fullName>
    </submittedName>
</protein>
<gene>
    <name evidence="1" type="ORF">CLIB1444_01S04962</name>
</gene>
<name>A0ACA9Y0F2_9ASCO</name>
<evidence type="ECO:0000313" key="1">
    <source>
        <dbReference type="EMBL" id="CAH6718358.1"/>
    </source>
</evidence>
<proteinExistence type="predicted"/>
<organism evidence="1 2">
    <name type="scientific">[Candida] jaroonii</name>
    <dbReference type="NCBI Taxonomy" id="467808"/>
    <lineage>
        <taxon>Eukaryota</taxon>
        <taxon>Fungi</taxon>
        <taxon>Dikarya</taxon>
        <taxon>Ascomycota</taxon>
        <taxon>Saccharomycotina</taxon>
        <taxon>Pichiomycetes</taxon>
        <taxon>Debaryomycetaceae</taxon>
        <taxon>Yamadazyma</taxon>
    </lineage>
</organism>
<sequence>MEPKFDSKRVLKLSAFLFVISVVLVYYIFEFDEWLDDNELAHGNSKQSKLDDDLYVNNQDDVKKLNHVDNDDSGEDSIQRGGHNEEQDDDLNESSKKINDDDHHDDNEKTSEHVHDEGNSQTHKVSGKGPEKGDSKDKLNNKYIRNPTGRRLRY</sequence>
<dbReference type="Proteomes" id="UP001152531">
    <property type="component" value="Unassembled WGS sequence"/>
</dbReference>
<keyword evidence="2" id="KW-1185">Reference proteome</keyword>
<comment type="caution">
    <text evidence="1">The sequence shown here is derived from an EMBL/GenBank/DDBJ whole genome shotgun (WGS) entry which is preliminary data.</text>
</comment>
<dbReference type="EMBL" id="CALSDN010000001">
    <property type="protein sequence ID" value="CAH6718358.1"/>
    <property type="molecule type" value="Genomic_DNA"/>
</dbReference>